<evidence type="ECO:0000313" key="4">
    <source>
        <dbReference type="EMBL" id="WJW67135.1"/>
    </source>
</evidence>
<evidence type="ECO:0000256" key="1">
    <source>
        <dbReference type="SAM" id="MobiDB-lite"/>
    </source>
</evidence>
<feature type="region of interest" description="Disordered" evidence="1">
    <location>
        <begin position="406"/>
        <end position="447"/>
    </location>
</feature>
<protein>
    <submittedName>
        <fullName evidence="3">DUF4097 family beta strand repeat protein</fullName>
    </submittedName>
    <submittedName>
        <fullName evidence="4">DUF4097 family beta strand repeat-containing protein</fullName>
    </submittedName>
</protein>
<reference evidence="3 5" key="1">
    <citation type="submission" date="2020-06" db="EMBL/GenBank/DDBJ databases">
        <title>Anoxygenic phototrophic Chloroflexota member uses a Type I reaction center.</title>
        <authorList>
            <person name="Tsuji J.M."/>
            <person name="Shaw N.A."/>
            <person name="Nagashima S."/>
            <person name="Venkiteswaran J."/>
            <person name="Schiff S.L."/>
            <person name="Hanada S."/>
            <person name="Tank M."/>
            <person name="Neufeld J.D."/>
        </authorList>
    </citation>
    <scope>NUCLEOTIDE SEQUENCE [LARGE SCALE GENOMIC DNA]</scope>
    <source>
        <strain evidence="3">L227-S17</strain>
    </source>
</reference>
<proteinExistence type="predicted"/>
<evidence type="ECO:0000313" key="5">
    <source>
        <dbReference type="Proteomes" id="UP000521676"/>
    </source>
</evidence>
<evidence type="ECO:0000313" key="3">
    <source>
        <dbReference type="EMBL" id="NWJ45259.1"/>
    </source>
</evidence>
<organism evidence="3 5">
    <name type="scientific">Candidatus Chlorohelix allophototropha</name>
    <dbReference type="NCBI Taxonomy" id="3003348"/>
    <lineage>
        <taxon>Bacteria</taxon>
        <taxon>Bacillati</taxon>
        <taxon>Chloroflexota</taxon>
        <taxon>Chloroflexia</taxon>
        <taxon>Candidatus Chloroheliales</taxon>
        <taxon>Candidatus Chloroheliaceae</taxon>
        <taxon>Candidatus Chlorohelix</taxon>
    </lineage>
</organism>
<dbReference type="InterPro" id="IPR025164">
    <property type="entry name" value="Toastrack_DUF4097"/>
</dbReference>
<dbReference type="Pfam" id="PF13349">
    <property type="entry name" value="DUF4097"/>
    <property type="match status" value="1"/>
</dbReference>
<dbReference type="EMBL" id="JACATZ010000001">
    <property type="protein sequence ID" value="NWJ45259.1"/>
    <property type="molecule type" value="Genomic_DNA"/>
</dbReference>
<keyword evidence="6" id="KW-1185">Reference proteome</keyword>
<dbReference type="Proteomes" id="UP001431572">
    <property type="component" value="Chromosome 1"/>
</dbReference>
<dbReference type="RefSeq" id="WP_341469030.1">
    <property type="nucleotide sequence ID" value="NZ_CP128399.1"/>
</dbReference>
<feature type="compositionally biased region" description="Basic and acidic residues" evidence="1">
    <location>
        <begin position="117"/>
        <end position="134"/>
    </location>
</feature>
<feature type="domain" description="DUF4097" evidence="2">
    <location>
        <begin position="170"/>
        <end position="362"/>
    </location>
</feature>
<evidence type="ECO:0000259" key="2">
    <source>
        <dbReference type="Pfam" id="PF13349"/>
    </source>
</evidence>
<sequence>MPEYEEKTYSDNNSEQVISIDPSRLRFVKIVGLDSNIRVKGTSEPIIRVRAINQDGAIFPPQIELASDGRSVEISTRPDKELKFRFDTKWKQGEDPDVAQGWYGGDYDSGGNTGDWAFRDRTEHERKRNEARRERHEWREKVRQEKHQSGWEWGNFEVDTDVFTGIGDFINKTMQSVFGRPIEIFVEIPTHVELEVKNVSGSIEVSDMSGYCNLKSTSGQFTLRNLNGEVQLKGMSGKLEAYQLTGGITAKMTSSSINLLDCRLKTMELSSTSGNIFVETAVAEASESDFRINNVSGSVRLMLKRNTRATIESRTLSGKIQIQPEIGWIVNKNRPGQSQSKVDMNGGGRKIMINTVSGRIDVGIYDQPGVPIPPTPPQPPQQNWPPIPPMPPVPPMPPFARTEFMPKAEQKSEADSGNASVNWPPATPGVQVEEGLGNAKTDSPAPKVAKKFTQLEILQAIERGEMTVEEGMARLAELENN</sequence>
<dbReference type="Proteomes" id="UP000521676">
    <property type="component" value="Unassembled WGS sequence"/>
</dbReference>
<feature type="region of interest" description="Disordered" evidence="1">
    <location>
        <begin position="113"/>
        <end position="134"/>
    </location>
</feature>
<dbReference type="AlphaFoldDB" id="A0A8T7M050"/>
<accession>A0A8T7M050</accession>
<gene>
    <name evidence="3" type="ORF">HXX08_05205</name>
    <name evidence="4" type="ORF">OZ401_000390</name>
</gene>
<name>A0A8T7M050_9CHLR</name>
<evidence type="ECO:0000313" key="6">
    <source>
        <dbReference type="Proteomes" id="UP001431572"/>
    </source>
</evidence>
<dbReference type="EMBL" id="CP128399">
    <property type="protein sequence ID" value="WJW67135.1"/>
    <property type="molecule type" value="Genomic_DNA"/>
</dbReference>
<reference evidence="4" key="2">
    <citation type="journal article" date="2024" name="Nature">
        <title>Anoxygenic phototroph of the Chloroflexota uses a type I reaction centre.</title>
        <authorList>
            <person name="Tsuji J.M."/>
            <person name="Shaw N.A."/>
            <person name="Nagashima S."/>
            <person name="Venkiteswaran J.J."/>
            <person name="Schiff S.L."/>
            <person name="Watanabe T."/>
            <person name="Fukui M."/>
            <person name="Hanada S."/>
            <person name="Tank M."/>
            <person name="Neufeld J.D."/>
        </authorList>
    </citation>
    <scope>NUCLEOTIDE SEQUENCE</scope>
    <source>
        <strain evidence="4">L227-S17</strain>
    </source>
</reference>